<evidence type="ECO:0000256" key="1">
    <source>
        <dbReference type="ARBA" id="ARBA00005417"/>
    </source>
</evidence>
<keyword evidence="3" id="KW-1003">Cell membrane</keyword>
<evidence type="ECO:0000256" key="11">
    <source>
        <dbReference type="ARBA" id="ARBA00023136"/>
    </source>
</evidence>
<dbReference type="PANTHER" id="PTHR42781:SF5">
    <property type="entry name" value="PUTRESCINE TRANSPORT ATP-BINDING PROTEIN POTG"/>
    <property type="match status" value="1"/>
</dbReference>
<dbReference type="Proteomes" id="UP000613160">
    <property type="component" value="Unassembled WGS sequence"/>
</dbReference>
<gene>
    <name evidence="13" type="primary">fbpC</name>
    <name evidence="13" type="ORF">GCM10011335_38870</name>
</gene>
<proteinExistence type="inferred from homology"/>
<dbReference type="InterPro" id="IPR050093">
    <property type="entry name" value="ABC_SmlMolc_Importer"/>
</dbReference>
<dbReference type="PROSITE" id="PS00211">
    <property type="entry name" value="ABC_TRANSPORTER_1"/>
    <property type="match status" value="1"/>
</dbReference>
<comment type="caution">
    <text evidence="13">The sequence shown here is derived from an EMBL/GenBank/DDBJ whole genome shotgun (WGS) entry which is preliminary data.</text>
</comment>
<dbReference type="Gene3D" id="2.40.50.450">
    <property type="match status" value="1"/>
</dbReference>
<keyword evidence="14" id="KW-1185">Reference proteome</keyword>
<sequence>MSFLRLESVTRRFGTVTALDGIDLDIPKGTRTAIVGPSGSGKSTLLNLVAGFDAPDSGRILLDGECLADGRRVVPAHRRAIGVVSQDGALFPHLDVEANIGFGLPRRAADRQTTITGLMDLVELDRSMLSRRPHQLSGGQQQRVALARALARKPRLMLLDEPFSALDAGLREAMRAAVVAVLEKAGVASLLVTHDQAEALSFADQVAVLREGRLVQYGQPRALYFAPADPVTAGFLGDAIILPATVTDGWADCPMGRVRTDTGGRRGAAEIMLRPEQIRLSPLPPAIAAGDRPEVCRARIEAVAFGGSLCTVSLALAGNDGVVPAGARVYRVKVLSVQAPLAGESVALHLEGVAHLFQPDRAVAV</sequence>
<dbReference type="InterPro" id="IPR017871">
    <property type="entry name" value="ABC_transporter-like_CS"/>
</dbReference>
<name>A0A917DF70_9HYPH</name>
<evidence type="ECO:0000256" key="5">
    <source>
        <dbReference type="ARBA" id="ARBA00022519"/>
    </source>
</evidence>
<dbReference type="CDD" id="cd03259">
    <property type="entry name" value="ABC_Carb_Solutes_like"/>
    <property type="match status" value="1"/>
</dbReference>
<reference evidence="13" key="2">
    <citation type="submission" date="2020-09" db="EMBL/GenBank/DDBJ databases">
        <authorList>
            <person name="Sun Q."/>
            <person name="Zhou Y."/>
        </authorList>
    </citation>
    <scope>NUCLEOTIDE SEQUENCE</scope>
    <source>
        <strain evidence="13">CGMCC 1.15493</strain>
    </source>
</reference>
<evidence type="ECO:0000313" key="13">
    <source>
        <dbReference type="EMBL" id="GGD32056.1"/>
    </source>
</evidence>
<keyword evidence="4" id="KW-0410">Iron transport</keyword>
<dbReference type="SUPFAM" id="SSF52540">
    <property type="entry name" value="P-loop containing nucleoside triphosphate hydrolases"/>
    <property type="match status" value="1"/>
</dbReference>
<dbReference type="PANTHER" id="PTHR42781">
    <property type="entry name" value="SPERMIDINE/PUTRESCINE IMPORT ATP-BINDING PROTEIN POTA"/>
    <property type="match status" value="1"/>
</dbReference>
<dbReference type="InterPro" id="IPR015853">
    <property type="entry name" value="ABC_transpr_FbpC"/>
</dbReference>
<keyword evidence="5" id="KW-0997">Cell inner membrane</keyword>
<evidence type="ECO:0000256" key="4">
    <source>
        <dbReference type="ARBA" id="ARBA00022496"/>
    </source>
</evidence>
<keyword evidence="11" id="KW-0472">Membrane</keyword>
<dbReference type="SMART" id="SM00382">
    <property type="entry name" value="AAA"/>
    <property type="match status" value="1"/>
</dbReference>
<dbReference type="Pfam" id="PF00005">
    <property type="entry name" value="ABC_tran"/>
    <property type="match status" value="1"/>
</dbReference>
<dbReference type="PROSITE" id="PS50893">
    <property type="entry name" value="ABC_TRANSPORTER_2"/>
    <property type="match status" value="1"/>
</dbReference>
<evidence type="ECO:0000256" key="10">
    <source>
        <dbReference type="ARBA" id="ARBA00023065"/>
    </source>
</evidence>
<dbReference type="AlphaFoldDB" id="A0A917DF70"/>
<dbReference type="EMBL" id="BMJJ01000010">
    <property type="protein sequence ID" value="GGD32056.1"/>
    <property type="molecule type" value="Genomic_DNA"/>
</dbReference>
<dbReference type="RefSeq" id="WP_188853865.1">
    <property type="nucleotide sequence ID" value="NZ_BMJJ01000010.1"/>
</dbReference>
<dbReference type="GO" id="GO:0016887">
    <property type="term" value="F:ATP hydrolysis activity"/>
    <property type="evidence" value="ECO:0007669"/>
    <property type="project" value="InterPro"/>
</dbReference>
<evidence type="ECO:0000256" key="7">
    <source>
        <dbReference type="ARBA" id="ARBA00022840"/>
    </source>
</evidence>
<reference evidence="13" key="1">
    <citation type="journal article" date="2014" name="Int. J. Syst. Evol. Microbiol.">
        <title>Complete genome sequence of Corynebacterium casei LMG S-19264T (=DSM 44701T), isolated from a smear-ripened cheese.</title>
        <authorList>
            <consortium name="US DOE Joint Genome Institute (JGI-PGF)"/>
            <person name="Walter F."/>
            <person name="Albersmeier A."/>
            <person name="Kalinowski J."/>
            <person name="Ruckert C."/>
        </authorList>
    </citation>
    <scope>NUCLEOTIDE SEQUENCE</scope>
    <source>
        <strain evidence="13">CGMCC 1.15493</strain>
    </source>
</reference>
<dbReference type="InterPro" id="IPR027417">
    <property type="entry name" value="P-loop_NTPase"/>
</dbReference>
<dbReference type="InterPro" id="IPR003439">
    <property type="entry name" value="ABC_transporter-like_ATP-bd"/>
</dbReference>
<evidence type="ECO:0000256" key="8">
    <source>
        <dbReference type="ARBA" id="ARBA00022967"/>
    </source>
</evidence>
<protein>
    <submittedName>
        <fullName evidence="13">Fe(3+) ions import ATP-binding protein FbpC</fullName>
    </submittedName>
</protein>
<organism evidence="13 14">
    <name type="scientific">Aureimonas glaciei</name>
    <dbReference type="NCBI Taxonomy" id="1776957"/>
    <lineage>
        <taxon>Bacteria</taxon>
        <taxon>Pseudomonadati</taxon>
        <taxon>Pseudomonadota</taxon>
        <taxon>Alphaproteobacteria</taxon>
        <taxon>Hyphomicrobiales</taxon>
        <taxon>Aurantimonadaceae</taxon>
        <taxon>Aureimonas</taxon>
    </lineage>
</organism>
<evidence type="ECO:0000256" key="6">
    <source>
        <dbReference type="ARBA" id="ARBA00022741"/>
    </source>
</evidence>
<evidence type="ECO:0000259" key="12">
    <source>
        <dbReference type="PROSITE" id="PS50893"/>
    </source>
</evidence>
<feature type="domain" description="ABC transporter" evidence="12">
    <location>
        <begin position="4"/>
        <end position="236"/>
    </location>
</feature>
<dbReference type="GO" id="GO:0015697">
    <property type="term" value="P:quaternary ammonium group transport"/>
    <property type="evidence" value="ECO:0007669"/>
    <property type="project" value="UniProtKB-ARBA"/>
</dbReference>
<keyword evidence="10" id="KW-0406">Ion transport</keyword>
<keyword evidence="8" id="KW-1278">Translocase</keyword>
<dbReference type="Gene3D" id="3.40.50.300">
    <property type="entry name" value="P-loop containing nucleotide triphosphate hydrolases"/>
    <property type="match status" value="1"/>
</dbReference>
<dbReference type="GO" id="GO:0016020">
    <property type="term" value="C:membrane"/>
    <property type="evidence" value="ECO:0007669"/>
    <property type="project" value="InterPro"/>
</dbReference>
<dbReference type="GO" id="GO:0015408">
    <property type="term" value="F:ABC-type ferric iron transporter activity"/>
    <property type="evidence" value="ECO:0007669"/>
    <property type="project" value="InterPro"/>
</dbReference>
<evidence type="ECO:0000256" key="2">
    <source>
        <dbReference type="ARBA" id="ARBA00022448"/>
    </source>
</evidence>
<keyword evidence="9" id="KW-0408">Iron</keyword>
<keyword evidence="2" id="KW-0813">Transport</keyword>
<accession>A0A917DF70</accession>
<comment type="similarity">
    <text evidence="1">Belongs to the ABC transporter superfamily.</text>
</comment>
<dbReference type="InterPro" id="IPR003593">
    <property type="entry name" value="AAA+_ATPase"/>
</dbReference>
<dbReference type="FunFam" id="3.40.50.300:FF:000425">
    <property type="entry name" value="Probable ABC transporter, ATP-binding subunit"/>
    <property type="match status" value="1"/>
</dbReference>
<keyword evidence="7 13" id="KW-0067">ATP-binding</keyword>
<evidence type="ECO:0000256" key="3">
    <source>
        <dbReference type="ARBA" id="ARBA00022475"/>
    </source>
</evidence>
<keyword evidence="6" id="KW-0547">Nucleotide-binding</keyword>
<evidence type="ECO:0000256" key="9">
    <source>
        <dbReference type="ARBA" id="ARBA00023004"/>
    </source>
</evidence>
<evidence type="ECO:0000313" key="14">
    <source>
        <dbReference type="Proteomes" id="UP000613160"/>
    </source>
</evidence>
<dbReference type="GO" id="GO:0005524">
    <property type="term" value="F:ATP binding"/>
    <property type="evidence" value="ECO:0007669"/>
    <property type="project" value="UniProtKB-KW"/>
</dbReference>